<keyword evidence="3" id="KW-0520">NAD</keyword>
<reference evidence="6 7" key="1">
    <citation type="submission" date="2021-03" db="EMBL/GenBank/DDBJ databases">
        <title>Sequencing the genomes of 1000 actinobacteria strains.</title>
        <authorList>
            <person name="Klenk H.-P."/>
        </authorList>
    </citation>
    <scope>NUCLEOTIDE SEQUENCE [LARGE SCALE GENOMIC DNA]</scope>
    <source>
        <strain evidence="6 7">DSM 45256</strain>
    </source>
</reference>
<dbReference type="InterPro" id="IPR046346">
    <property type="entry name" value="Aminoacid_DH-like_N_sf"/>
</dbReference>
<evidence type="ECO:0000256" key="1">
    <source>
        <dbReference type="ARBA" id="ARBA00006382"/>
    </source>
</evidence>
<dbReference type="InterPro" id="IPR006096">
    <property type="entry name" value="Glu/Leu/Phe/Val/Trp_DH_C"/>
</dbReference>
<protein>
    <submittedName>
        <fullName evidence="6">Leucine dehydrogenase</fullName>
        <ecNumber evidence="6">1.4.1.9</ecNumber>
    </submittedName>
</protein>
<name>A0ABS4VNA4_9PSEU</name>
<dbReference type="GO" id="GO:0050049">
    <property type="term" value="F:L-leucine dehydrogenase activity"/>
    <property type="evidence" value="ECO:0007669"/>
    <property type="project" value="UniProtKB-EC"/>
</dbReference>
<dbReference type="PRINTS" id="PR00082">
    <property type="entry name" value="GLFDHDRGNASE"/>
</dbReference>
<dbReference type="InterPro" id="IPR016211">
    <property type="entry name" value="Glu/Phe/Leu/Val/Trp_DH_bac/arc"/>
</dbReference>
<dbReference type="Pfam" id="PF00208">
    <property type="entry name" value="ELFV_dehydrog"/>
    <property type="match status" value="2"/>
</dbReference>
<dbReference type="SUPFAM" id="SSF53223">
    <property type="entry name" value="Aminoacid dehydrogenase-like, N-terminal domain"/>
    <property type="match status" value="1"/>
</dbReference>
<organism evidence="6 7">
    <name type="scientific">Pseudonocardia parietis</name>
    <dbReference type="NCBI Taxonomy" id="570936"/>
    <lineage>
        <taxon>Bacteria</taxon>
        <taxon>Bacillati</taxon>
        <taxon>Actinomycetota</taxon>
        <taxon>Actinomycetes</taxon>
        <taxon>Pseudonocardiales</taxon>
        <taxon>Pseudonocardiaceae</taxon>
        <taxon>Pseudonocardia</taxon>
    </lineage>
</organism>
<comment type="caution">
    <text evidence="6">The sequence shown here is derived from an EMBL/GenBank/DDBJ whole genome shotgun (WGS) entry which is preliminary data.</text>
</comment>
<dbReference type="Gene3D" id="3.40.50.720">
    <property type="entry name" value="NAD(P)-binding Rossmann-like Domain"/>
    <property type="match status" value="1"/>
</dbReference>
<dbReference type="PANTHER" id="PTHR42722:SF1">
    <property type="entry name" value="VALINE DEHYDROGENASE"/>
    <property type="match status" value="1"/>
</dbReference>
<evidence type="ECO:0000256" key="2">
    <source>
        <dbReference type="ARBA" id="ARBA00023002"/>
    </source>
</evidence>
<accession>A0ABS4VNA4</accession>
<evidence type="ECO:0000313" key="6">
    <source>
        <dbReference type="EMBL" id="MBP2365405.1"/>
    </source>
</evidence>
<dbReference type="InterPro" id="IPR006095">
    <property type="entry name" value="Glu/Leu/Phe/Val/Trp_DH"/>
</dbReference>
<comment type="similarity">
    <text evidence="1 4">Belongs to the Glu/Leu/Phe/Val dehydrogenases family.</text>
</comment>
<evidence type="ECO:0000259" key="5">
    <source>
        <dbReference type="SMART" id="SM00839"/>
    </source>
</evidence>
<dbReference type="CDD" id="cd01075">
    <property type="entry name" value="NAD_bind_Leu_Phe_Val_DH"/>
    <property type="match status" value="1"/>
</dbReference>
<feature type="domain" description="Glutamate/phenylalanine/leucine/valine/L-tryptophan dehydrogenase C-terminal" evidence="5">
    <location>
        <begin position="147"/>
        <end position="347"/>
    </location>
</feature>
<evidence type="ECO:0000256" key="3">
    <source>
        <dbReference type="ARBA" id="ARBA00023027"/>
    </source>
</evidence>
<dbReference type="EC" id="1.4.1.9" evidence="6"/>
<dbReference type="InterPro" id="IPR036291">
    <property type="entry name" value="NAD(P)-bd_dom_sf"/>
</dbReference>
<gene>
    <name evidence="6" type="ORF">JOF36_001101</name>
</gene>
<dbReference type="RefSeq" id="WP_210025320.1">
    <property type="nucleotide sequence ID" value="NZ_JAGINU010000001.1"/>
</dbReference>
<evidence type="ECO:0000256" key="4">
    <source>
        <dbReference type="RuleBase" id="RU004417"/>
    </source>
</evidence>
<dbReference type="Gene3D" id="3.40.50.10860">
    <property type="entry name" value="Leucine Dehydrogenase, chain A, domain 1"/>
    <property type="match status" value="1"/>
</dbReference>
<evidence type="ECO:0000313" key="7">
    <source>
        <dbReference type="Proteomes" id="UP001519295"/>
    </source>
</evidence>
<proteinExistence type="inferred from homology"/>
<dbReference type="PIRSF" id="PIRSF000188">
    <property type="entry name" value="Phe_leu_dh"/>
    <property type="match status" value="1"/>
</dbReference>
<dbReference type="EMBL" id="JAGINU010000001">
    <property type="protein sequence ID" value="MBP2365405.1"/>
    <property type="molecule type" value="Genomic_DNA"/>
</dbReference>
<sequence>MGLPEWDGELTSVRHDPETGAWFVIGVHSTRLGPASGGTRAMVYPGVEDAVADARRLAGAMTLKMAAAGLPMGGGKSVIALPAPRAEIDDATWRQILEIHAANLNLLGGNYTTGPDIGTNSADMDALRTLTPHVFGRTTAAGGPGSSAPMTALGVFAAIEAGVAEAGLDGVEGLRVLVQGLGAVGADVARLAAGAGAKLIVADVDPVRRSVVADAHGAEVIGTGEVLTRECDVLVPCATGGLLTPAAAGTVPCTVIAGAANNLLTDDAAAEVLRRRGIVYAPDFVANAGGAIHLVGREVIGWSAEHVADRTRAVGDTLTEVFADARTHGISTVEAAERVAARTLSGGPLR</sequence>
<dbReference type="Pfam" id="PF02812">
    <property type="entry name" value="ELFV_dehydrog_N"/>
    <property type="match status" value="1"/>
</dbReference>
<dbReference type="InterPro" id="IPR006097">
    <property type="entry name" value="Glu/Leu/Phe/Val/Trp_DH_dimer"/>
</dbReference>
<dbReference type="SUPFAM" id="SSF51735">
    <property type="entry name" value="NAD(P)-binding Rossmann-fold domains"/>
    <property type="match status" value="1"/>
</dbReference>
<keyword evidence="2 4" id="KW-0560">Oxidoreductase</keyword>
<dbReference type="SMART" id="SM00839">
    <property type="entry name" value="ELFV_dehydrog"/>
    <property type="match status" value="1"/>
</dbReference>
<dbReference type="Proteomes" id="UP001519295">
    <property type="component" value="Unassembled WGS sequence"/>
</dbReference>
<keyword evidence="7" id="KW-1185">Reference proteome</keyword>
<dbReference type="PANTHER" id="PTHR42722">
    <property type="entry name" value="LEUCINE DEHYDROGENASE"/>
    <property type="match status" value="1"/>
</dbReference>